<dbReference type="EMBL" id="BGPR01019495">
    <property type="protein sequence ID" value="GBN82119.1"/>
    <property type="molecule type" value="Genomic_DNA"/>
</dbReference>
<proteinExistence type="predicted"/>
<keyword evidence="3" id="KW-1185">Reference proteome</keyword>
<feature type="non-terminal residue" evidence="2">
    <location>
        <position position="83"/>
    </location>
</feature>
<comment type="caution">
    <text evidence="2">The sequence shown here is derived from an EMBL/GenBank/DDBJ whole genome shotgun (WGS) entry which is preliminary data.</text>
</comment>
<evidence type="ECO:0000313" key="1">
    <source>
        <dbReference type="EMBL" id="GBN82119.1"/>
    </source>
</evidence>
<name>A0A4Y2S2Z0_ARAVE</name>
<dbReference type="EMBL" id="BGPR01019587">
    <property type="protein sequence ID" value="GBN82361.1"/>
    <property type="molecule type" value="Genomic_DNA"/>
</dbReference>
<protein>
    <submittedName>
        <fullName evidence="2">Uncharacterized protein</fullName>
    </submittedName>
</protein>
<gene>
    <name evidence="1" type="ORF">AVEN_237093_1</name>
    <name evidence="2" type="ORF">AVEN_248717_1</name>
</gene>
<accession>A0A4Y2S2Z0</accession>
<evidence type="ECO:0000313" key="2">
    <source>
        <dbReference type="EMBL" id="GBN82361.1"/>
    </source>
</evidence>
<dbReference type="AlphaFoldDB" id="A0A4Y2S2Z0"/>
<reference evidence="2 3" key="1">
    <citation type="journal article" date="2019" name="Sci. Rep.">
        <title>Orb-weaving spider Araneus ventricosus genome elucidates the spidroin gene catalogue.</title>
        <authorList>
            <person name="Kono N."/>
            <person name="Nakamura H."/>
            <person name="Ohtoshi R."/>
            <person name="Moran D.A.P."/>
            <person name="Shinohara A."/>
            <person name="Yoshida Y."/>
            <person name="Fujiwara M."/>
            <person name="Mori M."/>
            <person name="Tomita M."/>
            <person name="Arakawa K."/>
        </authorList>
    </citation>
    <scope>NUCLEOTIDE SEQUENCE [LARGE SCALE GENOMIC DNA]</scope>
</reference>
<dbReference type="Proteomes" id="UP000499080">
    <property type="component" value="Unassembled WGS sequence"/>
</dbReference>
<evidence type="ECO:0000313" key="3">
    <source>
        <dbReference type="Proteomes" id="UP000499080"/>
    </source>
</evidence>
<sequence>MALAKKASDHRTNAIRLPTRKLSITAPIRFPPTHNRFSASVNLSLRLRGPLPPWSMKLHFPPREGDCRFPAEAHFGLLLLGCV</sequence>
<organism evidence="2 3">
    <name type="scientific">Araneus ventricosus</name>
    <name type="common">Orbweaver spider</name>
    <name type="synonym">Epeira ventricosa</name>
    <dbReference type="NCBI Taxonomy" id="182803"/>
    <lineage>
        <taxon>Eukaryota</taxon>
        <taxon>Metazoa</taxon>
        <taxon>Ecdysozoa</taxon>
        <taxon>Arthropoda</taxon>
        <taxon>Chelicerata</taxon>
        <taxon>Arachnida</taxon>
        <taxon>Araneae</taxon>
        <taxon>Araneomorphae</taxon>
        <taxon>Entelegynae</taxon>
        <taxon>Araneoidea</taxon>
        <taxon>Araneidae</taxon>
        <taxon>Araneus</taxon>
    </lineage>
</organism>